<gene>
    <name evidence="1" type="ORF">ABI908_14510</name>
</gene>
<keyword evidence="2" id="KW-1185">Reference proteome</keyword>
<protein>
    <submittedName>
        <fullName evidence="1">DUF2635 domain-containing protein</fullName>
    </submittedName>
</protein>
<evidence type="ECO:0000313" key="2">
    <source>
        <dbReference type="Proteomes" id="UP001462502"/>
    </source>
</evidence>
<proteinExistence type="predicted"/>
<evidence type="ECO:0000313" key="1">
    <source>
        <dbReference type="EMBL" id="MEO9385307.1"/>
    </source>
</evidence>
<accession>A0ABV0IVI5</accession>
<dbReference type="Pfam" id="PF10948">
    <property type="entry name" value="DUF2635"/>
    <property type="match status" value="1"/>
</dbReference>
<sequence>MINLKPAADGLLVRLEDGSGYLPAAGQPVPLTAYYRRRIADGDAVEVQPEPAKPSKQKAEG</sequence>
<dbReference type="RefSeq" id="WP_347936135.1">
    <property type="nucleotide sequence ID" value="NZ_JBDXMI010000001.1"/>
</dbReference>
<dbReference type="EMBL" id="JBDXMI010000001">
    <property type="protein sequence ID" value="MEO9385307.1"/>
    <property type="molecule type" value="Genomic_DNA"/>
</dbReference>
<comment type="caution">
    <text evidence="1">The sequence shown here is derived from an EMBL/GenBank/DDBJ whole genome shotgun (WGS) entry which is preliminary data.</text>
</comment>
<dbReference type="InterPro" id="IPR024400">
    <property type="entry name" value="DUF2635"/>
</dbReference>
<name>A0ABV0IVI5_9NEIS</name>
<reference evidence="1 2" key="1">
    <citation type="submission" date="2024-05" db="EMBL/GenBank/DDBJ databases">
        <authorList>
            <person name="De Oliveira J.P."/>
            <person name="Noriler S.A."/>
            <person name="De Oliveira A.G."/>
            <person name="Sipoli D.S."/>
        </authorList>
    </citation>
    <scope>NUCLEOTIDE SEQUENCE [LARGE SCALE GENOMIC DNA]</scope>
    <source>
        <strain evidence="1 2">LABIM192</strain>
    </source>
</reference>
<organism evidence="1 2">
    <name type="scientific">Chromobacterium phragmitis</name>
    <dbReference type="NCBI Taxonomy" id="2202141"/>
    <lineage>
        <taxon>Bacteria</taxon>
        <taxon>Pseudomonadati</taxon>
        <taxon>Pseudomonadota</taxon>
        <taxon>Betaproteobacteria</taxon>
        <taxon>Neisseriales</taxon>
        <taxon>Chromobacteriaceae</taxon>
        <taxon>Chromobacterium</taxon>
    </lineage>
</organism>
<dbReference type="Proteomes" id="UP001462502">
    <property type="component" value="Unassembled WGS sequence"/>
</dbReference>